<evidence type="ECO:0000256" key="3">
    <source>
        <dbReference type="ARBA" id="ARBA00022679"/>
    </source>
</evidence>
<comment type="subunit">
    <text evidence="10">Probably interacts with PlsX.</text>
</comment>
<sequence>MPPTHLLTFIVLATAAYLAGSVNFSILAFRFTGREDPRQHGSGNPGATNVYRQAGLGWAVTVLLLDVGRAVGVGLAARAMLPFWQVPWVGLGLILGNHFPLFHGFKGGKGVANYLGFTLALAPAWAGLGALAWGAAHLIWHTPFLSSFAMVAVLAAGTAVAEGAHWWGAAGAAATALFIMACHHRNIRERWGGQR</sequence>
<dbReference type="GO" id="GO:0008654">
    <property type="term" value="P:phospholipid biosynthetic process"/>
    <property type="evidence" value="ECO:0007669"/>
    <property type="project" value="UniProtKB-UniRule"/>
</dbReference>
<keyword evidence="5 10" id="KW-1133">Transmembrane helix</keyword>
<comment type="subcellular location">
    <subcellularLocation>
        <location evidence="10">Cell membrane</location>
        <topology evidence="10">Multi-pass membrane protein</topology>
    </subcellularLocation>
</comment>
<dbReference type="InterPro" id="IPR003811">
    <property type="entry name" value="G3P_acylTferase_PlsY"/>
</dbReference>
<keyword evidence="8 10" id="KW-0594">Phospholipid biosynthesis</keyword>
<dbReference type="UniPathway" id="UPA00085"/>
<dbReference type="AlphaFoldDB" id="A0A5K7YKG7"/>
<dbReference type="KEGG" id="dalk:DSCA_26000"/>
<keyword evidence="9 10" id="KW-1208">Phospholipid metabolism</keyword>
<gene>
    <name evidence="10" type="primary">plsY</name>
    <name evidence="11" type="ORF">DSCA_26000</name>
</gene>
<dbReference type="HAMAP" id="MF_01043">
    <property type="entry name" value="PlsY"/>
    <property type="match status" value="1"/>
</dbReference>
<accession>A0A5K7YKG7</accession>
<feature type="transmembrane region" description="Helical" evidence="10">
    <location>
        <begin position="56"/>
        <end position="77"/>
    </location>
</feature>
<keyword evidence="2 10" id="KW-0444">Lipid biosynthesis</keyword>
<feature type="transmembrane region" description="Helical" evidence="10">
    <location>
        <begin position="83"/>
        <end position="102"/>
    </location>
</feature>
<keyword evidence="4 10" id="KW-0812">Transmembrane</keyword>
<evidence type="ECO:0000256" key="1">
    <source>
        <dbReference type="ARBA" id="ARBA00022475"/>
    </source>
</evidence>
<evidence type="ECO:0000256" key="8">
    <source>
        <dbReference type="ARBA" id="ARBA00023209"/>
    </source>
</evidence>
<dbReference type="GO" id="GO:0043772">
    <property type="term" value="F:acyl-phosphate glycerol-3-phosphate acyltransferase activity"/>
    <property type="evidence" value="ECO:0007669"/>
    <property type="project" value="UniProtKB-UniRule"/>
</dbReference>
<evidence type="ECO:0000256" key="10">
    <source>
        <dbReference type="HAMAP-Rule" id="MF_01043"/>
    </source>
</evidence>
<evidence type="ECO:0000256" key="2">
    <source>
        <dbReference type="ARBA" id="ARBA00022516"/>
    </source>
</evidence>
<keyword evidence="1 10" id="KW-1003">Cell membrane</keyword>
<feature type="transmembrane region" description="Helical" evidence="10">
    <location>
        <begin position="164"/>
        <end position="182"/>
    </location>
</feature>
<evidence type="ECO:0000256" key="7">
    <source>
        <dbReference type="ARBA" id="ARBA00023136"/>
    </source>
</evidence>
<dbReference type="SMART" id="SM01207">
    <property type="entry name" value="G3P_acyltransf"/>
    <property type="match status" value="1"/>
</dbReference>
<comment type="similarity">
    <text evidence="10">Belongs to the PlsY family.</text>
</comment>
<name>A0A5K7YKG7_9BACT</name>
<dbReference type="PANTHER" id="PTHR30309:SF0">
    <property type="entry name" value="GLYCEROL-3-PHOSPHATE ACYLTRANSFERASE-RELATED"/>
    <property type="match status" value="1"/>
</dbReference>
<keyword evidence="12" id="KW-1185">Reference proteome</keyword>
<organism evidence="11 12">
    <name type="scientific">Desulfosarcina alkanivorans</name>
    <dbReference type="NCBI Taxonomy" id="571177"/>
    <lineage>
        <taxon>Bacteria</taxon>
        <taxon>Pseudomonadati</taxon>
        <taxon>Thermodesulfobacteriota</taxon>
        <taxon>Desulfobacteria</taxon>
        <taxon>Desulfobacterales</taxon>
        <taxon>Desulfosarcinaceae</taxon>
        <taxon>Desulfosarcina</taxon>
    </lineage>
</organism>
<reference evidence="11 12" key="1">
    <citation type="submission" date="2019-11" db="EMBL/GenBank/DDBJ databases">
        <title>Comparative genomics of hydrocarbon-degrading Desulfosarcina strains.</title>
        <authorList>
            <person name="Watanabe M."/>
            <person name="Kojima H."/>
            <person name="Fukui M."/>
        </authorList>
    </citation>
    <scope>NUCLEOTIDE SEQUENCE [LARGE SCALE GENOMIC DNA]</scope>
    <source>
        <strain evidence="11 12">PL12</strain>
    </source>
</reference>
<comment type="pathway">
    <text evidence="10">Lipid metabolism; phospholipid metabolism.</text>
</comment>
<dbReference type="EMBL" id="AP021874">
    <property type="protein sequence ID" value="BBO68670.1"/>
    <property type="molecule type" value="Genomic_DNA"/>
</dbReference>
<comment type="catalytic activity">
    <reaction evidence="10">
        <text>an acyl phosphate + sn-glycerol 3-phosphate = a 1-acyl-sn-glycero-3-phosphate + phosphate</text>
        <dbReference type="Rhea" id="RHEA:34075"/>
        <dbReference type="ChEBI" id="CHEBI:43474"/>
        <dbReference type="ChEBI" id="CHEBI:57597"/>
        <dbReference type="ChEBI" id="CHEBI:57970"/>
        <dbReference type="ChEBI" id="CHEBI:59918"/>
        <dbReference type="EC" id="2.3.1.275"/>
    </reaction>
</comment>
<proteinExistence type="inferred from homology"/>
<feature type="transmembrane region" description="Helical" evidence="10">
    <location>
        <begin position="114"/>
        <end position="140"/>
    </location>
</feature>
<keyword evidence="7 10" id="KW-0472">Membrane</keyword>
<evidence type="ECO:0000313" key="12">
    <source>
        <dbReference type="Proteomes" id="UP000427906"/>
    </source>
</evidence>
<dbReference type="PANTHER" id="PTHR30309">
    <property type="entry name" value="INNER MEMBRANE PROTEIN YGIH"/>
    <property type="match status" value="1"/>
</dbReference>
<evidence type="ECO:0000256" key="4">
    <source>
        <dbReference type="ARBA" id="ARBA00022692"/>
    </source>
</evidence>
<evidence type="ECO:0000313" key="11">
    <source>
        <dbReference type="EMBL" id="BBO68670.1"/>
    </source>
</evidence>
<comment type="function">
    <text evidence="10">Catalyzes the transfer of an acyl group from acyl-phosphate (acyl-PO(4)) to glycerol-3-phosphate (G3P) to form lysophosphatidic acid (LPA). This enzyme utilizes acyl-phosphate as fatty acyl donor, but not acyl-CoA or acyl-ACP.</text>
</comment>
<evidence type="ECO:0000256" key="9">
    <source>
        <dbReference type="ARBA" id="ARBA00023264"/>
    </source>
</evidence>
<feature type="transmembrane region" description="Helical" evidence="10">
    <location>
        <begin position="6"/>
        <end position="29"/>
    </location>
</feature>
<evidence type="ECO:0000256" key="5">
    <source>
        <dbReference type="ARBA" id="ARBA00022989"/>
    </source>
</evidence>
<dbReference type="Pfam" id="PF02660">
    <property type="entry name" value="G3P_acyltransf"/>
    <property type="match status" value="1"/>
</dbReference>
<keyword evidence="3 10" id="KW-0808">Transferase</keyword>
<evidence type="ECO:0000256" key="6">
    <source>
        <dbReference type="ARBA" id="ARBA00023098"/>
    </source>
</evidence>
<dbReference type="GO" id="GO:0005886">
    <property type="term" value="C:plasma membrane"/>
    <property type="evidence" value="ECO:0007669"/>
    <property type="project" value="UniProtKB-SubCell"/>
</dbReference>
<dbReference type="EC" id="2.3.1.275" evidence="10"/>
<protein>
    <recommendedName>
        <fullName evidence="10">Glycerol-3-phosphate acyltransferase</fullName>
    </recommendedName>
    <alternativeName>
        <fullName evidence="10">Acyl-PO4 G3P acyltransferase</fullName>
    </alternativeName>
    <alternativeName>
        <fullName evidence="10">Acyl-phosphate--glycerol-3-phosphate acyltransferase</fullName>
    </alternativeName>
    <alternativeName>
        <fullName evidence="10">G3P acyltransferase</fullName>
        <shortName evidence="10">GPAT</shortName>
        <ecNumber evidence="10">2.3.1.275</ecNumber>
    </alternativeName>
    <alternativeName>
        <fullName evidence="10">Lysophosphatidic acid synthase</fullName>
        <shortName evidence="10">LPA synthase</shortName>
    </alternativeName>
</protein>
<keyword evidence="6 10" id="KW-0443">Lipid metabolism</keyword>
<dbReference type="Proteomes" id="UP000427906">
    <property type="component" value="Chromosome"/>
</dbReference>